<evidence type="ECO:0000256" key="14">
    <source>
        <dbReference type="SAM" id="Phobius"/>
    </source>
</evidence>
<evidence type="ECO:0000256" key="10">
    <source>
        <dbReference type="ARBA" id="ARBA00023034"/>
    </source>
</evidence>
<dbReference type="GO" id="GO:0000139">
    <property type="term" value="C:Golgi membrane"/>
    <property type="evidence" value="ECO:0007669"/>
    <property type="project" value="UniProtKB-SubCell"/>
</dbReference>
<evidence type="ECO:0000256" key="9">
    <source>
        <dbReference type="ARBA" id="ARBA00022843"/>
    </source>
</evidence>
<evidence type="ECO:0000313" key="16">
    <source>
        <dbReference type="Proteomes" id="UP000308365"/>
    </source>
</evidence>
<proteinExistence type="inferred from homology"/>
<dbReference type="PANTHER" id="PTHR10844:SF16">
    <property type="entry name" value="CAVEOLIN-3"/>
    <property type="match status" value="1"/>
</dbReference>
<accession>A0A4U1F7X1</accession>
<evidence type="ECO:0000256" key="13">
    <source>
        <dbReference type="SAM" id="MobiDB-lite"/>
    </source>
</evidence>
<name>A0A4U1F7X1_MONMO</name>
<keyword evidence="7" id="KW-1003">Cell membrane</keyword>
<feature type="transmembrane region" description="Helical" evidence="14">
    <location>
        <begin position="312"/>
        <end position="337"/>
    </location>
</feature>
<keyword evidence="9" id="KW-0832">Ubl conjugation</keyword>
<keyword evidence="8" id="KW-1017">Isopeptide bond</keyword>
<evidence type="ECO:0000256" key="7">
    <source>
        <dbReference type="ARBA" id="ARBA00022475"/>
    </source>
</evidence>
<dbReference type="GO" id="GO:0044325">
    <property type="term" value="F:transmembrane transporter binding"/>
    <property type="evidence" value="ECO:0007669"/>
    <property type="project" value="TreeGrafter"/>
</dbReference>
<dbReference type="PROSITE" id="PS01210">
    <property type="entry name" value="CAVEOLIN"/>
    <property type="match status" value="1"/>
</dbReference>
<dbReference type="GO" id="GO:0070836">
    <property type="term" value="P:caveola assembly"/>
    <property type="evidence" value="ECO:0007669"/>
    <property type="project" value="InterPro"/>
</dbReference>
<dbReference type="EMBL" id="RWIC01000342">
    <property type="protein sequence ID" value="TKC45217.1"/>
    <property type="molecule type" value="Genomic_DNA"/>
</dbReference>
<evidence type="ECO:0000256" key="3">
    <source>
        <dbReference type="ARBA" id="ARBA00004395"/>
    </source>
</evidence>
<dbReference type="Pfam" id="PF01146">
    <property type="entry name" value="Caveolin"/>
    <property type="match status" value="1"/>
</dbReference>
<comment type="function">
    <text evidence="12">May act as a scaffolding protein within caveolar membranes. Interacts directly with G-protein alpha subunits and can functionally regulate their activity. May also regulate voltage-gated potassium channels. Plays a role in the sarcolemma repair mechanism of both skeletal muscle and cardiomyocytes that permits rapid resealing of membranes disrupted by mechanical stress. Mediates the recruitment of CAVIN2 and CAVIN3 proteins to the caveolae.</text>
</comment>
<comment type="similarity">
    <text evidence="5">Belongs to the caveolin family.</text>
</comment>
<dbReference type="GO" id="GO:0042391">
    <property type="term" value="P:regulation of membrane potential"/>
    <property type="evidence" value="ECO:0007669"/>
    <property type="project" value="TreeGrafter"/>
</dbReference>
<evidence type="ECO:0000256" key="1">
    <source>
        <dbReference type="ARBA" id="ARBA00004135"/>
    </source>
</evidence>
<keyword evidence="14" id="KW-0812">Transmembrane</keyword>
<evidence type="ECO:0000313" key="15">
    <source>
        <dbReference type="EMBL" id="TKC45217.1"/>
    </source>
</evidence>
<evidence type="ECO:0000256" key="2">
    <source>
        <dbReference type="ARBA" id="ARBA00004202"/>
    </source>
</evidence>
<sequence length="384" mass="42394">MAPWELPGLTCVPETKTSTFVPGASPGPPKVGRISGILGSKTGSILVPVHKSENVKRGKKGKAITAPSPGRAPACPEVLSPLGHQYSPGQEDATWLLCPAGNPTTVQEDGKNERYASQFALRSPRHEVASAGHTGSWEQGEGLESAKQKEGKKPRKAEGGEGWAQGPDCLALLWNGKQNHSCDVKASLPPRNQPNEPLFAWSTKWDNTEVYRKDVPFSQIRLALPMLRSPSSTMMAEEHTDLEAQIVKDIHFKEIDLVNRDPKNINEDIVKVDFEDVIAEPVGTYSFDGVWKVSYTTFTVSKYWCYRLLSTLLGVPLALLWGFLFACISFCHIWAVVPCIKSYLIEIQCISHIYSLCIRTFCNPLFTALGQVCSNIKVMLRKEV</sequence>
<dbReference type="GO" id="GO:0030154">
    <property type="term" value="P:cell differentiation"/>
    <property type="evidence" value="ECO:0007669"/>
    <property type="project" value="TreeGrafter"/>
</dbReference>
<dbReference type="GO" id="GO:0005925">
    <property type="term" value="C:focal adhesion"/>
    <property type="evidence" value="ECO:0007669"/>
    <property type="project" value="TreeGrafter"/>
</dbReference>
<gene>
    <name evidence="15" type="ORF">EI555_017529</name>
</gene>
<dbReference type="GO" id="GO:0060090">
    <property type="term" value="F:molecular adaptor activity"/>
    <property type="evidence" value="ECO:0007669"/>
    <property type="project" value="TreeGrafter"/>
</dbReference>
<evidence type="ECO:0000256" key="12">
    <source>
        <dbReference type="ARBA" id="ARBA00045319"/>
    </source>
</evidence>
<feature type="region of interest" description="Disordered" evidence="13">
    <location>
        <begin position="124"/>
        <end position="162"/>
    </location>
</feature>
<comment type="caution">
    <text evidence="15">The sequence shown here is derived from an EMBL/GenBank/DDBJ whole genome shotgun (WGS) entry which is preliminary data.</text>
</comment>
<feature type="compositionally biased region" description="Basic and acidic residues" evidence="13">
    <location>
        <begin position="144"/>
        <end position="159"/>
    </location>
</feature>
<evidence type="ECO:0000256" key="8">
    <source>
        <dbReference type="ARBA" id="ARBA00022499"/>
    </source>
</evidence>
<keyword evidence="14" id="KW-1133">Transmembrane helix</keyword>
<protein>
    <recommendedName>
        <fullName evidence="6">Caveolin-3</fullName>
    </recommendedName>
</protein>
<dbReference type="InterPro" id="IPR001612">
    <property type="entry name" value="Caveolin"/>
</dbReference>
<evidence type="ECO:0000256" key="11">
    <source>
        <dbReference type="ARBA" id="ARBA00023136"/>
    </source>
</evidence>
<keyword evidence="10" id="KW-0333">Golgi apparatus</keyword>
<evidence type="ECO:0000256" key="5">
    <source>
        <dbReference type="ARBA" id="ARBA00010988"/>
    </source>
</evidence>
<comment type="subcellular location">
    <subcellularLocation>
        <location evidence="1">Cell membrane</location>
        <location evidence="1">Sarcolemma</location>
    </subcellularLocation>
    <subcellularLocation>
        <location evidence="2">Cell membrane</location>
        <topology evidence="2">Peripheral membrane protein</topology>
    </subcellularLocation>
    <subcellularLocation>
        <location evidence="3">Golgi apparatus membrane</location>
        <topology evidence="3">Peripheral membrane protein</topology>
    </subcellularLocation>
    <subcellularLocation>
        <location evidence="4">Membrane</location>
        <location evidence="4">Caveola</location>
        <topology evidence="4">Peripheral membrane protein</topology>
    </subcellularLocation>
</comment>
<reference evidence="16" key="1">
    <citation type="journal article" date="2019" name="IScience">
        <title>Narwhal Genome Reveals Long-Term Low Genetic Diversity despite Current Large Abundance Size.</title>
        <authorList>
            <person name="Westbury M.V."/>
            <person name="Petersen B."/>
            <person name="Garde E."/>
            <person name="Heide-Jorgensen M.P."/>
            <person name="Lorenzen E.D."/>
        </authorList>
    </citation>
    <scope>NUCLEOTIDE SEQUENCE [LARGE SCALE GENOMIC DNA]</scope>
</reference>
<dbReference type="PANTHER" id="PTHR10844">
    <property type="entry name" value="CAVEOLIN"/>
    <property type="match status" value="1"/>
</dbReference>
<dbReference type="GO" id="GO:0042383">
    <property type="term" value="C:sarcolemma"/>
    <property type="evidence" value="ECO:0007669"/>
    <property type="project" value="UniProtKB-SubCell"/>
</dbReference>
<evidence type="ECO:0000256" key="6">
    <source>
        <dbReference type="ARBA" id="ARBA00017670"/>
    </source>
</evidence>
<dbReference type="AlphaFoldDB" id="A0A4U1F7X1"/>
<dbReference type="GO" id="GO:0005901">
    <property type="term" value="C:caveola"/>
    <property type="evidence" value="ECO:0007669"/>
    <property type="project" value="UniProtKB-SubCell"/>
</dbReference>
<evidence type="ECO:0000256" key="4">
    <source>
        <dbReference type="ARBA" id="ARBA00004543"/>
    </source>
</evidence>
<dbReference type="GO" id="GO:0051480">
    <property type="term" value="P:regulation of cytosolic calcium ion concentration"/>
    <property type="evidence" value="ECO:0007669"/>
    <property type="project" value="TreeGrafter"/>
</dbReference>
<organism evidence="15 16">
    <name type="scientific">Monodon monoceros</name>
    <name type="common">Narwhal</name>
    <name type="synonym">Ceratodon monodon</name>
    <dbReference type="NCBI Taxonomy" id="40151"/>
    <lineage>
        <taxon>Eukaryota</taxon>
        <taxon>Metazoa</taxon>
        <taxon>Chordata</taxon>
        <taxon>Craniata</taxon>
        <taxon>Vertebrata</taxon>
        <taxon>Euteleostomi</taxon>
        <taxon>Mammalia</taxon>
        <taxon>Eutheria</taxon>
        <taxon>Laurasiatheria</taxon>
        <taxon>Artiodactyla</taxon>
        <taxon>Whippomorpha</taxon>
        <taxon>Cetacea</taxon>
        <taxon>Odontoceti</taxon>
        <taxon>Monodontidae</taxon>
        <taxon>Monodon</taxon>
    </lineage>
</organism>
<dbReference type="InterPro" id="IPR018361">
    <property type="entry name" value="Caveolin_CS"/>
</dbReference>
<keyword evidence="11 14" id="KW-0472">Membrane</keyword>
<dbReference type="Proteomes" id="UP000308365">
    <property type="component" value="Unassembled WGS sequence"/>
</dbReference>